<comment type="similarity">
    <text evidence="2">Belongs to the bacterial solute-binding protein 8 family.</text>
</comment>
<dbReference type="EMBL" id="WJXB01000003">
    <property type="protein sequence ID" value="MRN53191.1"/>
    <property type="molecule type" value="Genomic_DNA"/>
</dbReference>
<dbReference type="PROSITE" id="PS00041">
    <property type="entry name" value="HTH_ARAC_FAMILY_1"/>
    <property type="match status" value="1"/>
</dbReference>
<dbReference type="InterPro" id="IPR018062">
    <property type="entry name" value="HTH_AraC-typ_CS"/>
</dbReference>
<dbReference type="InterPro" id="IPR009057">
    <property type="entry name" value="Homeodomain-like_sf"/>
</dbReference>
<dbReference type="SUPFAM" id="SSF53807">
    <property type="entry name" value="Helical backbone' metal receptor"/>
    <property type="match status" value="1"/>
</dbReference>
<dbReference type="InterPro" id="IPR020449">
    <property type="entry name" value="Tscrpt_reg_AraC-type_HTH"/>
</dbReference>
<keyword evidence="11" id="KW-1185">Reference proteome</keyword>
<organism evidence="10 11">
    <name type="scientific">Paenibacillus monticola</name>
    <dbReference type="NCBI Taxonomy" id="2666075"/>
    <lineage>
        <taxon>Bacteria</taxon>
        <taxon>Bacillati</taxon>
        <taxon>Bacillota</taxon>
        <taxon>Bacilli</taxon>
        <taxon>Bacillales</taxon>
        <taxon>Paenibacillaceae</taxon>
        <taxon>Paenibacillus</taxon>
    </lineage>
</organism>
<dbReference type="SUPFAM" id="SSF46689">
    <property type="entry name" value="Homeodomain-like"/>
    <property type="match status" value="2"/>
</dbReference>
<dbReference type="PANTHER" id="PTHR30532:SF1">
    <property type="entry name" value="IRON(3+)-HYDROXAMATE-BINDING PROTEIN FHUD"/>
    <property type="match status" value="1"/>
</dbReference>
<accession>A0A7X2H426</accession>
<dbReference type="PRINTS" id="PR00032">
    <property type="entry name" value="HTHARAC"/>
</dbReference>
<evidence type="ECO:0000259" key="8">
    <source>
        <dbReference type="PROSITE" id="PS01124"/>
    </source>
</evidence>
<keyword evidence="3" id="KW-0813">Transport</keyword>
<dbReference type="InterPro" id="IPR018060">
    <property type="entry name" value="HTH_AraC"/>
</dbReference>
<evidence type="ECO:0000259" key="9">
    <source>
        <dbReference type="PROSITE" id="PS50983"/>
    </source>
</evidence>
<evidence type="ECO:0000256" key="3">
    <source>
        <dbReference type="ARBA" id="ARBA00022448"/>
    </source>
</evidence>
<dbReference type="Pfam" id="PF12833">
    <property type="entry name" value="HTH_18"/>
    <property type="match status" value="1"/>
</dbReference>
<keyword evidence="7" id="KW-0804">Transcription</keyword>
<proteinExistence type="inferred from homology"/>
<keyword evidence="4" id="KW-0732">Signal</keyword>
<evidence type="ECO:0000256" key="7">
    <source>
        <dbReference type="ARBA" id="ARBA00023163"/>
    </source>
</evidence>
<evidence type="ECO:0000256" key="1">
    <source>
        <dbReference type="ARBA" id="ARBA00004196"/>
    </source>
</evidence>
<comment type="caution">
    <text evidence="10">The sequence shown here is derived from an EMBL/GenBank/DDBJ whole genome shotgun (WGS) entry which is preliminary data.</text>
</comment>
<evidence type="ECO:0000313" key="10">
    <source>
        <dbReference type="EMBL" id="MRN53191.1"/>
    </source>
</evidence>
<dbReference type="PROSITE" id="PS50983">
    <property type="entry name" value="FE_B12_PBP"/>
    <property type="match status" value="1"/>
</dbReference>
<keyword evidence="6" id="KW-0238">DNA-binding</keyword>
<reference evidence="10 11" key="1">
    <citation type="submission" date="2019-11" db="EMBL/GenBank/DDBJ databases">
        <title>Paenibacillus monticola sp. nov., a novel PGPR strain isolated from mountain sample in China.</title>
        <authorList>
            <person name="Zhao Q."/>
            <person name="Li H.-P."/>
            <person name="Zhang J.-L."/>
        </authorList>
    </citation>
    <scope>NUCLEOTIDE SEQUENCE [LARGE SCALE GENOMIC DNA]</scope>
    <source>
        <strain evidence="10 11">LC-T2</strain>
    </source>
</reference>
<protein>
    <submittedName>
        <fullName evidence="10">ABC transporter substrate-binding protein</fullName>
    </submittedName>
</protein>
<evidence type="ECO:0000256" key="5">
    <source>
        <dbReference type="ARBA" id="ARBA00023015"/>
    </source>
</evidence>
<evidence type="ECO:0000256" key="2">
    <source>
        <dbReference type="ARBA" id="ARBA00008814"/>
    </source>
</evidence>
<evidence type="ECO:0000256" key="4">
    <source>
        <dbReference type="ARBA" id="ARBA00022729"/>
    </source>
</evidence>
<comment type="subcellular location">
    <subcellularLocation>
        <location evidence="1">Cell envelope</location>
    </subcellularLocation>
</comment>
<dbReference type="GO" id="GO:0043565">
    <property type="term" value="F:sequence-specific DNA binding"/>
    <property type="evidence" value="ECO:0007669"/>
    <property type="project" value="InterPro"/>
</dbReference>
<dbReference type="PANTHER" id="PTHR30532">
    <property type="entry name" value="IRON III DICITRATE-BINDING PERIPLASMIC PROTEIN"/>
    <property type="match status" value="1"/>
</dbReference>
<dbReference type="Proteomes" id="UP000463051">
    <property type="component" value="Unassembled WGS sequence"/>
</dbReference>
<dbReference type="Pfam" id="PF01497">
    <property type="entry name" value="Peripla_BP_2"/>
    <property type="match status" value="1"/>
</dbReference>
<evidence type="ECO:0000256" key="6">
    <source>
        <dbReference type="ARBA" id="ARBA00023125"/>
    </source>
</evidence>
<dbReference type="GO" id="GO:1901678">
    <property type="term" value="P:iron coordination entity transport"/>
    <property type="evidence" value="ECO:0007669"/>
    <property type="project" value="UniProtKB-ARBA"/>
</dbReference>
<dbReference type="Gene3D" id="3.40.50.1980">
    <property type="entry name" value="Nitrogenase molybdenum iron protein domain"/>
    <property type="match status" value="2"/>
</dbReference>
<feature type="domain" description="Fe/B12 periplasmic-binding" evidence="9">
    <location>
        <begin position="397"/>
        <end position="653"/>
    </location>
</feature>
<feature type="domain" description="HTH araC/xylS-type" evidence="8">
    <location>
        <begin position="177"/>
        <end position="275"/>
    </location>
</feature>
<dbReference type="Gene3D" id="1.10.10.60">
    <property type="entry name" value="Homeodomain-like"/>
    <property type="match status" value="2"/>
</dbReference>
<dbReference type="CDD" id="cd01146">
    <property type="entry name" value="FhuD"/>
    <property type="match status" value="1"/>
</dbReference>
<name>A0A7X2H426_9BACL</name>
<evidence type="ECO:0000313" key="11">
    <source>
        <dbReference type="Proteomes" id="UP000463051"/>
    </source>
</evidence>
<dbReference type="InterPro" id="IPR051313">
    <property type="entry name" value="Bact_iron-sidero_bind"/>
</dbReference>
<sequence length="653" mass="73405">MFVEHHISYWKHAALRVLDVRHALLERGEYLNAYQLPSNVFLYSASGKAQVLLDNKAYNSDANLVCHAGKGAILDIVQVEDPFEYYLIFYQALVTGPYLQNAVRRLRSGSPFQLQYGFAPQFPAPLFLLVEQMNQQWQQSGTLEQFQVKALFHQFVYELLKQWEEHEAVGLQPDVVQQAVRHMEDYYAEPITLHSLAAMLDCNPRQLQRLFKDRVRTGPIDYLIQLRLEKAKTMLHQTSIPLNQIAEAVGYLDSYHFSKMFKKYTGVSPSQFKQQGSMLNGRRDIPSLLSQYPIVKGQERRYSCLSEDENHSQYNDKGVIHMQRNTKSAAAMLMISLVMVLSACTGAGANTNSGGASAAGNSAAVQTQAPAASPVESKVRTIQHLKGELKLEQTPEKIVVLDVQYIDQLLALGEQPVGSVSADTDNTDFPEYLTDKLSDVKVLGTQDGPNMEAIIAAAPDLIICTEFQEQDYDKLVKIAPTIMFERNEDWRTILLKFGQIVDKEQEAQDVVDQYTKRTADLKAELAQKMAGQTVALIRPRDDIIRLHTTGHRTAQILYDDLGLSAPAMAVDDKQTSLSLSMEVLPKLQAEHLFLLVDDSNAALTEEFMDTSIWKNLSAVKDNHLYKVNTTLWIGYYGPIAINLVLDEVAEALL</sequence>
<dbReference type="SMART" id="SM00342">
    <property type="entry name" value="HTH_ARAC"/>
    <property type="match status" value="1"/>
</dbReference>
<dbReference type="GO" id="GO:0030288">
    <property type="term" value="C:outer membrane-bounded periplasmic space"/>
    <property type="evidence" value="ECO:0007669"/>
    <property type="project" value="TreeGrafter"/>
</dbReference>
<dbReference type="InterPro" id="IPR002491">
    <property type="entry name" value="ABC_transptr_periplasmic_BD"/>
</dbReference>
<dbReference type="AlphaFoldDB" id="A0A7X2H426"/>
<gene>
    <name evidence="10" type="ORF">GJB61_09315</name>
</gene>
<keyword evidence="5" id="KW-0805">Transcription regulation</keyword>
<dbReference type="GO" id="GO:0003700">
    <property type="term" value="F:DNA-binding transcription factor activity"/>
    <property type="evidence" value="ECO:0007669"/>
    <property type="project" value="InterPro"/>
</dbReference>
<dbReference type="PROSITE" id="PS01124">
    <property type="entry name" value="HTH_ARAC_FAMILY_2"/>
    <property type="match status" value="1"/>
</dbReference>